<dbReference type="AlphaFoldDB" id="A0A7C9FSB4"/>
<evidence type="ECO:0000256" key="1">
    <source>
        <dbReference type="SAM" id="Phobius"/>
    </source>
</evidence>
<keyword evidence="1" id="KW-0472">Membrane</keyword>
<accession>A0A7C9FSB4</accession>
<dbReference type="EMBL" id="WHLY01000002">
    <property type="protein sequence ID" value="MPR34912.1"/>
    <property type="molecule type" value="Genomic_DNA"/>
</dbReference>
<name>A0A7C9FSB4_9BACT</name>
<keyword evidence="1" id="KW-1133">Transmembrane helix</keyword>
<dbReference type="RefSeq" id="WP_152761524.1">
    <property type="nucleotide sequence ID" value="NZ_WHLY01000002.1"/>
</dbReference>
<feature type="transmembrane region" description="Helical" evidence="1">
    <location>
        <begin position="47"/>
        <end position="66"/>
    </location>
</feature>
<proteinExistence type="predicted"/>
<feature type="transmembrane region" description="Helical" evidence="1">
    <location>
        <begin position="123"/>
        <end position="147"/>
    </location>
</feature>
<protein>
    <submittedName>
        <fullName evidence="2">Uncharacterized protein</fullName>
    </submittedName>
</protein>
<feature type="transmembrane region" description="Helical" evidence="1">
    <location>
        <begin position="78"/>
        <end position="102"/>
    </location>
</feature>
<dbReference type="Proteomes" id="UP000479293">
    <property type="component" value="Unassembled WGS sequence"/>
</dbReference>
<sequence length="200" mass="23065">MDFQELSTLWNSNDQEISQQIEIKQKLVKEASMRQVRVHLAEIKWTSYFELAVNLLFVQFMGRYLVDNFSEMKFFVPGLLLFALTAVSLIFSTYKLTLYYGIQAGFSVVQTQRKVARLRYLELLGTNLLYVAIPLFYAPFMIVIAKVVAGYDLYRHSAWLAYGTLGSMVVALVVVYLLKKFPSKRLQEAQSFLAELKEAE</sequence>
<feature type="transmembrane region" description="Helical" evidence="1">
    <location>
        <begin position="159"/>
        <end position="178"/>
    </location>
</feature>
<evidence type="ECO:0000313" key="2">
    <source>
        <dbReference type="EMBL" id="MPR34912.1"/>
    </source>
</evidence>
<gene>
    <name evidence="2" type="ORF">GBK04_16515</name>
</gene>
<organism evidence="2 3">
    <name type="scientific">Salmonirosea aquatica</name>
    <dbReference type="NCBI Taxonomy" id="2654236"/>
    <lineage>
        <taxon>Bacteria</taxon>
        <taxon>Pseudomonadati</taxon>
        <taxon>Bacteroidota</taxon>
        <taxon>Cytophagia</taxon>
        <taxon>Cytophagales</taxon>
        <taxon>Spirosomataceae</taxon>
        <taxon>Salmonirosea</taxon>
    </lineage>
</organism>
<evidence type="ECO:0000313" key="3">
    <source>
        <dbReference type="Proteomes" id="UP000479293"/>
    </source>
</evidence>
<keyword evidence="3" id="KW-1185">Reference proteome</keyword>
<keyword evidence="1" id="KW-0812">Transmembrane</keyword>
<reference evidence="2 3" key="1">
    <citation type="submission" date="2019-10" db="EMBL/GenBank/DDBJ databases">
        <title>Draft Genome Sequence of Cytophagaceae sp. SJW1-29.</title>
        <authorList>
            <person name="Choi A."/>
        </authorList>
    </citation>
    <scope>NUCLEOTIDE SEQUENCE [LARGE SCALE GENOMIC DNA]</scope>
    <source>
        <strain evidence="2 3">SJW1-29</strain>
    </source>
</reference>
<comment type="caution">
    <text evidence="2">The sequence shown here is derived from an EMBL/GenBank/DDBJ whole genome shotgun (WGS) entry which is preliminary data.</text>
</comment>